<organism evidence="8 9">
    <name type="scientific">Petromyzon marinus</name>
    <name type="common">Sea lamprey</name>
    <dbReference type="NCBI Taxonomy" id="7757"/>
    <lineage>
        <taxon>Eukaryota</taxon>
        <taxon>Metazoa</taxon>
        <taxon>Chordata</taxon>
        <taxon>Craniata</taxon>
        <taxon>Vertebrata</taxon>
        <taxon>Cyclostomata</taxon>
        <taxon>Hyperoartia</taxon>
        <taxon>Petromyzontiformes</taxon>
        <taxon>Petromyzontidae</taxon>
        <taxon>Petromyzon</taxon>
    </lineage>
</organism>
<keyword evidence="1" id="KW-0723">Serine/threonine-protein kinase</keyword>
<evidence type="ECO:0000256" key="6">
    <source>
        <dbReference type="SAM" id="MobiDB-lite"/>
    </source>
</evidence>
<keyword evidence="4" id="KW-0418">Kinase</keyword>
<evidence type="ECO:0000256" key="5">
    <source>
        <dbReference type="ARBA" id="ARBA00022840"/>
    </source>
</evidence>
<dbReference type="InterPro" id="IPR011009">
    <property type="entry name" value="Kinase-like_dom_sf"/>
</dbReference>
<feature type="region of interest" description="Disordered" evidence="6">
    <location>
        <begin position="367"/>
        <end position="459"/>
    </location>
</feature>
<dbReference type="PROSITE" id="PS00108">
    <property type="entry name" value="PROTEIN_KINASE_ST"/>
    <property type="match status" value="1"/>
</dbReference>
<dbReference type="PANTHER" id="PTHR24058">
    <property type="entry name" value="DUAL SPECIFICITY PROTEIN KINASE"/>
    <property type="match status" value="1"/>
</dbReference>
<keyword evidence="5" id="KW-0067">ATP-binding</keyword>
<dbReference type="Gene3D" id="1.10.510.10">
    <property type="entry name" value="Transferase(Phosphotransferase) domain 1"/>
    <property type="match status" value="1"/>
</dbReference>
<evidence type="ECO:0000313" key="9">
    <source>
        <dbReference type="RefSeq" id="XP_032806842.1"/>
    </source>
</evidence>
<reference evidence="9" key="1">
    <citation type="submission" date="2025-08" db="UniProtKB">
        <authorList>
            <consortium name="RefSeq"/>
        </authorList>
    </citation>
    <scope>IDENTIFICATION</scope>
    <source>
        <tissue evidence="9">Sperm</tissue>
    </source>
</reference>
<dbReference type="RefSeq" id="XP_032806842.1">
    <property type="nucleotide sequence ID" value="XM_032950951.1"/>
</dbReference>
<evidence type="ECO:0000259" key="7">
    <source>
        <dbReference type="PROSITE" id="PS50011"/>
    </source>
</evidence>
<feature type="domain" description="Protein kinase" evidence="7">
    <location>
        <begin position="62"/>
        <end position="362"/>
    </location>
</feature>
<evidence type="ECO:0000256" key="1">
    <source>
        <dbReference type="ARBA" id="ARBA00022527"/>
    </source>
</evidence>
<keyword evidence="8" id="KW-1185">Reference proteome</keyword>
<dbReference type="InterPro" id="IPR008271">
    <property type="entry name" value="Ser/Thr_kinase_AS"/>
</dbReference>
<dbReference type="PROSITE" id="PS50011">
    <property type="entry name" value="PROTEIN_KINASE_DOM"/>
    <property type="match status" value="1"/>
</dbReference>
<dbReference type="GO" id="GO:0005524">
    <property type="term" value="F:ATP binding"/>
    <property type="evidence" value="ECO:0007669"/>
    <property type="project" value="UniProtKB-KW"/>
</dbReference>
<evidence type="ECO:0000256" key="4">
    <source>
        <dbReference type="ARBA" id="ARBA00022777"/>
    </source>
</evidence>
<dbReference type="Proteomes" id="UP001318040">
    <property type="component" value="Chromosome 9"/>
</dbReference>
<dbReference type="Gene3D" id="3.30.200.20">
    <property type="entry name" value="Phosphorylase Kinase, domain 1"/>
    <property type="match status" value="1"/>
</dbReference>
<accession>A0AAJ7WR82</accession>
<feature type="non-terminal residue" evidence="9">
    <location>
        <position position="1"/>
    </location>
</feature>
<keyword evidence="2" id="KW-0808">Transferase</keyword>
<gene>
    <name evidence="9" type="primary">LOC116940764</name>
</gene>
<sequence length="482" mass="54379">ILSLFKPHLTERQKLELATMQEVWFFTLDGEGSSRGGVKNGEFDDDDNNYILVQNEHFYYRFQLDRKIGQGGQSVVVRCLDHKTRTMVALKILASPSTSREEKHQRTELLMSMELQSDRSNVDYNVVRVLETFYFRGHKCLVMELLKAKLHCVLRQMTLWQSHEDAVRSYTRAILHFLAHTKSRGIVHGDIKPSNVLLANIADGIVRVRNFASSFFVDGKTSHVGGTLAYVAPEVLLGYPATCAVDTWSLGCTVAKLATDRELFLSFSRDDHLACCIEILGMPPKEMVEKARKRAAYFDEAGQPHCPARKRLPASVPLHLVLRGCGAQLVAFISSCLHEATPATTEATPTTIEATTITSEAFGAADLRAESEKKPPSSSSLSSSLDEDETEEVEEEENEDQTEEEDETEEEEKMEVEEKTEDEEQMEVDEKTEEDEQMEEEEVQQQQEKKKKKKQRGLAHMGRALSSIFRRLLLCGGQPTAE</sequence>
<protein>
    <submittedName>
        <fullName evidence="9">Dual specificity tyrosine-phosphorylation-regulated kinase 4-like</fullName>
    </submittedName>
</protein>
<evidence type="ECO:0000256" key="3">
    <source>
        <dbReference type="ARBA" id="ARBA00022741"/>
    </source>
</evidence>
<name>A0AAJ7WR82_PETMA</name>
<dbReference type="KEGG" id="pmrn:116940764"/>
<dbReference type="GO" id="GO:0004674">
    <property type="term" value="F:protein serine/threonine kinase activity"/>
    <property type="evidence" value="ECO:0007669"/>
    <property type="project" value="UniProtKB-KW"/>
</dbReference>
<dbReference type="SMART" id="SM00220">
    <property type="entry name" value="S_TKc"/>
    <property type="match status" value="1"/>
</dbReference>
<evidence type="ECO:0000313" key="8">
    <source>
        <dbReference type="Proteomes" id="UP001318040"/>
    </source>
</evidence>
<dbReference type="InterPro" id="IPR050494">
    <property type="entry name" value="Ser_Thr_dual-spec_kinase"/>
</dbReference>
<keyword evidence="3" id="KW-0547">Nucleotide-binding</keyword>
<evidence type="ECO:0000256" key="2">
    <source>
        <dbReference type="ARBA" id="ARBA00022679"/>
    </source>
</evidence>
<proteinExistence type="predicted"/>
<dbReference type="InterPro" id="IPR000719">
    <property type="entry name" value="Prot_kinase_dom"/>
</dbReference>
<dbReference type="AlphaFoldDB" id="A0AAJ7WR82"/>
<dbReference type="Pfam" id="PF00069">
    <property type="entry name" value="Pkinase"/>
    <property type="match status" value="1"/>
</dbReference>
<dbReference type="SUPFAM" id="SSF56112">
    <property type="entry name" value="Protein kinase-like (PK-like)"/>
    <property type="match status" value="1"/>
</dbReference>
<feature type="compositionally biased region" description="Acidic residues" evidence="6">
    <location>
        <begin position="385"/>
        <end position="443"/>
    </location>
</feature>